<feature type="transmembrane region" description="Helical" evidence="7">
    <location>
        <begin position="83"/>
        <end position="101"/>
    </location>
</feature>
<dbReference type="SUPFAM" id="SSF103481">
    <property type="entry name" value="Multidrug resistance efflux transporter EmrE"/>
    <property type="match status" value="2"/>
</dbReference>
<evidence type="ECO:0000259" key="8">
    <source>
        <dbReference type="Pfam" id="PF00892"/>
    </source>
</evidence>
<name>A0A2N8NNQ1_STREU</name>
<proteinExistence type="inferred from homology"/>
<evidence type="ECO:0000256" key="5">
    <source>
        <dbReference type="ARBA" id="ARBA00023136"/>
    </source>
</evidence>
<dbReference type="Pfam" id="PF00892">
    <property type="entry name" value="EamA"/>
    <property type="match status" value="2"/>
</dbReference>
<dbReference type="Proteomes" id="UP000235945">
    <property type="component" value="Unassembled WGS sequence"/>
</dbReference>
<evidence type="ECO:0000313" key="9">
    <source>
        <dbReference type="EMBL" id="PNE30396.1"/>
    </source>
</evidence>
<dbReference type="GO" id="GO:0016020">
    <property type="term" value="C:membrane"/>
    <property type="evidence" value="ECO:0007669"/>
    <property type="project" value="UniProtKB-SubCell"/>
</dbReference>
<evidence type="ECO:0000313" key="10">
    <source>
        <dbReference type="Proteomes" id="UP000235945"/>
    </source>
</evidence>
<evidence type="ECO:0000256" key="1">
    <source>
        <dbReference type="ARBA" id="ARBA00004141"/>
    </source>
</evidence>
<dbReference type="InterPro" id="IPR050638">
    <property type="entry name" value="AA-Vitamin_Transporters"/>
</dbReference>
<feature type="compositionally biased region" description="Acidic residues" evidence="6">
    <location>
        <begin position="310"/>
        <end position="330"/>
    </location>
</feature>
<reference evidence="10" key="1">
    <citation type="submission" date="2015-07" db="EMBL/GenBank/DDBJ databases">
        <authorList>
            <person name="Graham D.E."/>
            <person name="Giannone R.J."/>
            <person name="Gulvik C.A."/>
            <person name="Hettich R.L."/>
            <person name="Klingeman D.M."/>
            <person name="Mahan K.M."/>
            <person name="Parry R.J."/>
            <person name="Spain J.C."/>
        </authorList>
    </citation>
    <scope>NUCLEOTIDE SEQUENCE [LARGE SCALE GENOMIC DNA]</scope>
    <source>
        <strain evidence="10">ATCC 27428</strain>
    </source>
</reference>
<dbReference type="PANTHER" id="PTHR32322:SF2">
    <property type="entry name" value="EAMA DOMAIN-CONTAINING PROTEIN"/>
    <property type="match status" value="1"/>
</dbReference>
<keyword evidence="5 7" id="KW-0472">Membrane</keyword>
<feature type="region of interest" description="Disordered" evidence="6">
    <location>
        <begin position="309"/>
        <end position="357"/>
    </location>
</feature>
<dbReference type="InterPro" id="IPR000620">
    <property type="entry name" value="EamA_dom"/>
</dbReference>
<comment type="subcellular location">
    <subcellularLocation>
        <location evidence="1">Membrane</location>
        <topology evidence="1">Multi-pass membrane protein</topology>
    </subcellularLocation>
</comment>
<gene>
    <name evidence="9" type="ORF">AF335_29465</name>
</gene>
<organism evidence="9 10">
    <name type="scientific">Streptomyces eurocidicus</name>
    <name type="common">Streptoverticillium eurocidicus</name>
    <dbReference type="NCBI Taxonomy" id="66423"/>
    <lineage>
        <taxon>Bacteria</taxon>
        <taxon>Bacillati</taxon>
        <taxon>Actinomycetota</taxon>
        <taxon>Actinomycetes</taxon>
        <taxon>Kitasatosporales</taxon>
        <taxon>Streptomycetaceae</taxon>
        <taxon>Streptomyces</taxon>
    </lineage>
</organism>
<protein>
    <recommendedName>
        <fullName evidence="8">EamA domain-containing protein</fullName>
    </recommendedName>
</protein>
<evidence type="ECO:0000256" key="7">
    <source>
        <dbReference type="SAM" id="Phobius"/>
    </source>
</evidence>
<evidence type="ECO:0000256" key="6">
    <source>
        <dbReference type="SAM" id="MobiDB-lite"/>
    </source>
</evidence>
<feature type="transmembrane region" description="Helical" evidence="7">
    <location>
        <begin position="51"/>
        <end position="71"/>
    </location>
</feature>
<dbReference type="Gene3D" id="1.10.3730.20">
    <property type="match status" value="1"/>
</dbReference>
<comment type="caution">
    <text evidence="9">The sequence shown here is derived from an EMBL/GenBank/DDBJ whole genome shotgun (WGS) entry which is preliminary data.</text>
</comment>
<keyword evidence="10" id="KW-1185">Reference proteome</keyword>
<dbReference type="AlphaFoldDB" id="A0A2N8NNQ1"/>
<dbReference type="InterPro" id="IPR037185">
    <property type="entry name" value="EmrE-like"/>
</dbReference>
<feature type="transmembrane region" description="Helical" evidence="7">
    <location>
        <begin position="113"/>
        <end position="133"/>
    </location>
</feature>
<feature type="domain" description="EamA" evidence="8">
    <location>
        <begin position="166"/>
        <end position="304"/>
    </location>
</feature>
<feature type="transmembrane region" description="Helical" evidence="7">
    <location>
        <begin position="262"/>
        <end position="281"/>
    </location>
</feature>
<accession>A0A2N8NNQ1</accession>
<comment type="similarity">
    <text evidence="2">Belongs to the EamA transporter family.</text>
</comment>
<dbReference type="PANTHER" id="PTHR32322">
    <property type="entry name" value="INNER MEMBRANE TRANSPORTER"/>
    <property type="match status" value="1"/>
</dbReference>
<sequence>MADGHPGPVNSSLPARLTRLSRHQVALVSAALFWGSSATFTKSALDALPPLTLLVIQLASATAVLWAVLLIRGPRRPPGRRWVVRLGLLGLLEPALAYALFNFGLSRTTASNASLLTGLESFFAIGMACLFLRERLTGRACAALVLALAGVATLEGLGSGFAPHAGDGLVLAGVVCAAGYVMLAARTAEHVDALTMTAYQFSFGLLCTLPFALVRWAGGAESLPTDASAGAWAAAALSGIVGYAASFLLYNYAIKAVRATTAAMVLNLIPVFGVACAVVFLGERLSGAALAGAALVVGAVVVFSASESDTASESDATSEPDAVWEPDAAPEADAVAESGPPPVVVDGAPTGRSAGRQ</sequence>
<keyword evidence="3 7" id="KW-0812">Transmembrane</keyword>
<feature type="domain" description="EamA" evidence="8">
    <location>
        <begin position="26"/>
        <end position="152"/>
    </location>
</feature>
<feature type="transmembrane region" description="Helical" evidence="7">
    <location>
        <begin position="168"/>
        <end position="185"/>
    </location>
</feature>
<evidence type="ECO:0000256" key="2">
    <source>
        <dbReference type="ARBA" id="ARBA00007362"/>
    </source>
</evidence>
<feature type="transmembrane region" description="Helical" evidence="7">
    <location>
        <begin position="197"/>
        <end position="217"/>
    </location>
</feature>
<evidence type="ECO:0000256" key="4">
    <source>
        <dbReference type="ARBA" id="ARBA00022989"/>
    </source>
</evidence>
<dbReference type="EMBL" id="LGUI01000012">
    <property type="protein sequence ID" value="PNE30396.1"/>
    <property type="molecule type" value="Genomic_DNA"/>
</dbReference>
<feature type="transmembrane region" description="Helical" evidence="7">
    <location>
        <begin position="140"/>
        <end position="162"/>
    </location>
</feature>
<feature type="transmembrane region" description="Helical" evidence="7">
    <location>
        <begin position="229"/>
        <end position="250"/>
    </location>
</feature>
<keyword evidence="4 7" id="KW-1133">Transmembrane helix</keyword>
<feature type="transmembrane region" description="Helical" evidence="7">
    <location>
        <begin position="287"/>
        <end position="305"/>
    </location>
</feature>
<evidence type="ECO:0000256" key="3">
    <source>
        <dbReference type="ARBA" id="ARBA00022692"/>
    </source>
</evidence>